<feature type="region of interest" description="Disordered" evidence="1">
    <location>
        <begin position="539"/>
        <end position="858"/>
    </location>
</feature>
<dbReference type="InterPro" id="IPR006966">
    <property type="entry name" value="Peroxin-3"/>
</dbReference>
<gene>
    <name evidence="2" type="ORF">D9758_011768</name>
</gene>
<evidence type="ECO:0000256" key="1">
    <source>
        <dbReference type="SAM" id="MobiDB-lite"/>
    </source>
</evidence>
<feature type="compositionally biased region" description="Low complexity" evidence="1">
    <location>
        <begin position="143"/>
        <end position="152"/>
    </location>
</feature>
<feature type="compositionally biased region" description="Low complexity" evidence="1">
    <location>
        <begin position="613"/>
        <end position="636"/>
    </location>
</feature>
<dbReference type="Pfam" id="PF04882">
    <property type="entry name" value="Peroxin-3"/>
    <property type="match status" value="2"/>
</dbReference>
<keyword evidence="3" id="KW-1185">Reference proteome</keyword>
<dbReference type="EMBL" id="JAACJM010000082">
    <property type="protein sequence ID" value="KAF5349306.1"/>
    <property type="molecule type" value="Genomic_DNA"/>
</dbReference>
<feature type="compositionally biased region" description="Polar residues" evidence="1">
    <location>
        <begin position="115"/>
        <end position="130"/>
    </location>
</feature>
<feature type="compositionally biased region" description="Pro residues" evidence="1">
    <location>
        <begin position="648"/>
        <end position="661"/>
    </location>
</feature>
<feature type="compositionally biased region" description="Polar residues" evidence="1">
    <location>
        <begin position="803"/>
        <end position="839"/>
    </location>
</feature>
<accession>A0A8H5CY64</accession>
<dbReference type="AlphaFoldDB" id="A0A8H5CY64"/>
<feature type="region of interest" description="Disordered" evidence="1">
    <location>
        <begin position="102"/>
        <end position="160"/>
    </location>
</feature>
<feature type="compositionally biased region" description="Polar residues" evidence="1">
    <location>
        <begin position="777"/>
        <end position="789"/>
    </location>
</feature>
<dbReference type="PANTHER" id="PTHR28080:SF1">
    <property type="entry name" value="PEROXISOMAL BIOGENESIS FACTOR 3"/>
    <property type="match status" value="1"/>
</dbReference>
<feature type="compositionally biased region" description="Pro residues" evidence="1">
    <location>
        <begin position="684"/>
        <end position="695"/>
    </location>
</feature>
<dbReference type="GO" id="GO:0030674">
    <property type="term" value="F:protein-macromolecule adaptor activity"/>
    <property type="evidence" value="ECO:0007669"/>
    <property type="project" value="TreeGrafter"/>
</dbReference>
<organism evidence="2 3">
    <name type="scientific">Tetrapyrgos nigripes</name>
    <dbReference type="NCBI Taxonomy" id="182062"/>
    <lineage>
        <taxon>Eukaryota</taxon>
        <taxon>Fungi</taxon>
        <taxon>Dikarya</taxon>
        <taxon>Basidiomycota</taxon>
        <taxon>Agaricomycotina</taxon>
        <taxon>Agaricomycetes</taxon>
        <taxon>Agaricomycetidae</taxon>
        <taxon>Agaricales</taxon>
        <taxon>Marasmiineae</taxon>
        <taxon>Marasmiaceae</taxon>
        <taxon>Tetrapyrgos</taxon>
    </lineage>
</organism>
<dbReference type="PANTHER" id="PTHR28080">
    <property type="entry name" value="PEROXISOMAL BIOGENESIS FACTOR 3"/>
    <property type="match status" value="1"/>
</dbReference>
<evidence type="ECO:0000313" key="3">
    <source>
        <dbReference type="Proteomes" id="UP000559256"/>
    </source>
</evidence>
<feature type="compositionally biased region" description="Basic and acidic residues" evidence="1">
    <location>
        <begin position="702"/>
        <end position="717"/>
    </location>
</feature>
<evidence type="ECO:0000313" key="2">
    <source>
        <dbReference type="EMBL" id="KAF5349306.1"/>
    </source>
</evidence>
<proteinExistence type="predicted"/>
<feature type="compositionally biased region" description="Basic and acidic residues" evidence="1">
    <location>
        <begin position="102"/>
        <end position="114"/>
    </location>
</feature>
<dbReference type="GO" id="GO:0045046">
    <property type="term" value="P:protein import into peroxisome membrane"/>
    <property type="evidence" value="ECO:0007669"/>
    <property type="project" value="TreeGrafter"/>
</dbReference>
<comment type="caution">
    <text evidence="2">The sequence shown here is derived from an EMBL/GenBank/DDBJ whole genome shotgun (WGS) entry which is preliminary data.</text>
</comment>
<sequence>MPPSSSTSSASSSTVLTTVTSAASKATLFVVGLYLVRGYITERLEDVKEKLESDRTAGDILKRRFEQTQEDVGYTVMAMLPSLAEGIIEEMDVEEVTKELKGLGKEKAKEKERQSGTSSLAEDSQLSTSGLRGWVDTSKQHSHSQSQSSNENSNEESELSSSFVSAGSNYGYTTSSIAASASASNLSVVSSSALSVKSGGDESDAGSVSGLSDVAGRNLLGPYGYSNADLLNASVSSFASLGSSLDSSVFLQNLPPTRPLNISSGKTNTPKSKSALWLHLLRLTLTRTLLTSYTISLLSLFTTLQLTLLARAKYVRGIMQKAKEEEVRERIEENVRNEFSFGGVLMKMIRGRLGMGSGSLDWGKPEELYADGFGDDDAELSFLHRLGPKSGAGGLIHAAPDTAFEALSTKYLTLSYHFLHVGWRDLSDVVREAVIATLSEFYVHDEEKGREEKVTLKTKLSPEDFRRLIRAIRRRIEGRLWDLPGDADGGETSGHLDNTKWIWTKERIDRETEKREMFCGALLPKTQEEVKRALEEGGWRGDGVEYPGYPDEWAGGGYKDEEEDERRNILSEEAGMDSASVNEDSAYSLAHSVSDRESTVDNSEAEEPSSAQTSSELSQASEDSSQLSSQDQFQTSHLGLRGASSTTPLPPSNSHPLPVPPNRSSIGLRPLPSPTPPLRTSTPPIRPLPSIPPPAYSAESNEFVRPEEDAWPNDRSRYSVVSLSDMASPGPEEGVVTKFEDIAPTRRMPPVLSKNDSRPPTRPPSSLASVSRPSSRQGSVASPTSTNGNGKRDTLRPSEAIGPQSSQTNPTASSGPQSRPQSRASTAPSVSSHASQSGKQKVEPVMTPPPPATNTSLSLPYPYASGPYDFGHDNGSSIAVLHPFSESHLSRRTSNSHMYPPGSFAGFNGRRTAPSPRDPDPAFTALLAETRSHIMGADFAYVLGKAVGEVLKGVVGEEDGQEGVKVKGVLHSCFTSHPAGHSGTKDAVHEKEKDKARLAALLPPLARWSKDSLVGLPNVVVDNLLGMREVKAWEGVVFGEL</sequence>
<dbReference type="OrthoDB" id="45930at2759"/>
<name>A0A8H5CY64_9AGAR</name>
<dbReference type="Proteomes" id="UP000559256">
    <property type="component" value="Unassembled WGS sequence"/>
</dbReference>
<feature type="compositionally biased region" description="Low complexity" evidence="1">
    <location>
        <begin position="764"/>
        <end position="776"/>
    </location>
</feature>
<protein>
    <submittedName>
        <fullName evidence="2">Uncharacterized protein</fullName>
    </submittedName>
</protein>
<reference evidence="2 3" key="1">
    <citation type="journal article" date="2020" name="ISME J.">
        <title>Uncovering the hidden diversity of litter-decomposition mechanisms in mushroom-forming fungi.</title>
        <authorList>
            <person name="Floudas D."/>
            <person name="Bentzer J."/>
            <person name="Ahren D."/>
            <person name="Johansson T."/>
            <person name="Persson P."/>
            <person name="Tunlid A."/>
        </authorList>
    </citation>
    <scope>NUCLEOTIDE SEQUENCE [LARGE SCALE GENOMIC DNA]</scope>
    <source>
        <strain evidence="2 3">CBS 291.85</strain>
    </source>
</reference>
<dbReference type="GO" id="GO:0005778">
    <property type="term" value="C:peroxisomal membrane"/>
    <property type="evidence" value="ECO:0007669"/>
    <property type="project" value="InterPro"/>
</dbReference>